<dbReference type="GO" id="GO:0016316">
    <property type="term" value="F:phosphatidylinositol-3,4-bisphosphate 4-phosphatase activity"/>
    <property type="evidence" value="ECO:0007669"/>
    <property type="project" value="InterPro"/>
</dbReference>
<protein>
    <recommendedName>
        <fullName evidence="6">Inositol polyphosphate-4-phosphatase type I Ab</fullName>
    </recommendedName>
</protein>
<feature type="region of interest" description="Disordered" evidence="3">
    <location>
        <begin position="288"/>
        <end position="314"/>
    </location>
</feature>
<dbReference type="InterPro" id="IPR039034">
    <property type="entry name" value="INPP4"/>
</dbReference>
<evidence type="ECO:0000256" key="3">
    <source>
        <dbReference type="SAM" id="MobiDB-lite"/>
    </source>
</evidence>
<evidence type="ECO:0008006" key="6">
    <source>
        <dbReference type="Google" id="ProtNLM"/>
    </source>
</evidence>
<dbReference type="GeneTree" id="ENSGT00940000157360"/>
<dbReference type="UniPathway" id="UPA00944"/>
<sequence>MRNSSSLHICVITCLSPCWENLRRQIITQYQTIILTYQETLSDLHEYKGPSFKSSTLKAERKLEFVPTNLHLQRIRVQGESGYDRTYDVVTIGAPAAHHQGFKGSGLRKLIQKFEETKKHAGESRPQSMVYQSQDVVRAKEIISHINTLKTQVSYYTERLSRAAKERSANALERTLAILTDKTRQLVTVCDNKLLASAIQALSAARPEFIASKASPSAPDTERVVLRNDQGSPHAKWSGKGNRASMNVDWHEEEWEKVWLNVDKSLECVIRCVDRLLTRERLQSDSSEDVFLSDQQPNTSKRDGSPGVEGSSPGEWSDALYPLLTTLNECVAMMSDKAKKSMVFVLMQDCAPTIGMSLTLQYRRDVVFCQTLTAVICGFVTKLRNCLCEEGFLRQLHIIGLLVQFEGLLSTYGEELAMLEDMSTGIMDLRNVTFKVTQATSSFGPDMLPVITGNRDGFNVRVPLPGNMFDVLPREIQNGMLLRVQPVLFNIGINEQQTLAEKFGDTSLQDIVNMESLARLNSYYDQFKEVLPEDCLPRSRSQNCVPELLKFLSQNINTRKSKNVDILWQAAEVCRRLNGVRVTSCKSAKDRTAMSVTLEQCMILQQEHCLAPQVFTQALDCMRR</sequence>
<reference evidence="4 5" key="1">
    <citation type="submission" date="2020-10" db="EMBL/GenBank/DDBJ databases">
        <title>Pygocentrus nattereri (red-bellied piranha) genome, fPygNat1, primary haplotype.</title>
        <authorList>
            <person name="Myers G."/>
            <person name="Meyer A."/>
            <person name="Karagic N."/>
            <person name="Pippel M."/>
            <person name="Winkler S."/>
            <person name="Tracey A."/>
            <person name="Wood J."/>
            <person name="Formenti G."/>
            <person name="Howe K."/>
            <person name="Fedrigo O."/>
            <person name="Jarvis E.D."/>
        </authorList>
    </citation>
    <scope>NUCLEOTIDE SEQUENCE [LARGE SCALE GENOMIC DNA]</scope>
</reference>
<proteinExistence type="predicted"/>
<dbReference type="PANTHER" id="PTHR12187:SF12">
    <property type="entry name" value="PHOSPHATIDYLINOSITOL-3,4-BISPHOSPHATE 4-PHOSPHATASE"/>
    <property type="match status" value="1"/>
</dbReference>
<reference evidence="4" key="2">
    <citation type="submission" date="2025-08" db="UniProtKB">
        <authorList>
            <consortium name="Ensembl"/>
        </authorList>
    </citation>
    <scope>IDENTIFICATION</scope>
</reference>
<accession>A0A3B4BU26</accession>
<reference evidence="4" key="3">
    <citation type="submission" date="2025-09" db="UniProtKB">
        <authorList>
            <consortium name="Ensembl"/>
        </authorList>
    </citation>
    <scope>IDENTIFICATION</scope>
</reference>
<organism evidence="4 5">
    <name type="scientific">Pygocentrus nattereri</name>
    <name type="common">Red-bellied piranha</name>
    <dbReference type="NCBI Taxonomy" id="42514"/>
    <lineage>
        <taxon>Eukaryota</taxon>
        <taxon>Metazoa</taxon>
        <taxon>Chordata</taxon>
        <taxon>Craniata</taxon>
        <taxon>Vertebrata</taxon>
        <taxon>Euteleostomi</taxon>
        <taxon>Actinopterygii</taxon>
        <taxon>Neopterygii</taxon>
        <taxon>Teleostei</taxon>
        <taxon>Ostariophysi</taxon>
        <taxon>Characiformes</taxon>
        <taxon>Characoidei</taxon>
        <taxon>Pygocentrus</taxon>
    </lineage>
</organism>
<evidence type="ECO:0000313" key="5">
    <source>
        <dbReference type="Proteomes" id="UP001501920"/>
    </source>
</evidence>
<dbReference type="PANTHER" id="PTHR12187">
    <property type="entry name" value="AGAP000124-PA"/>
    <property type="match status" value="1"/>
</dbReference>
<keyword evidence="5" id="KW-1185">Reference proteome</keyword>
<evidence type="ECO:0000313" key="4">
    <source>
        <dbReference type="Ensembl" id="ENSPNAP00000003133.2"/>
    </source>
</evidence>
<keyword evidence="1" id="KW-0378">Hydrolase</keyword>
<feature type="compositionally biased region" description="Low complexity" evidence="3">
    <location>
        <begin position="305"/>
        <end position="314"/>
    </location>
</feature>
<dbReference type="Ensembl" id="ENSPNAT00000009249.2">
    <property type="protein sequence ID" value="ENSPNAP00000003133.2"/>
    <property type="gene ID" value="ENSPNAG00000009658.2"/>
</dbReference>
<evidence type="ECO:0000256" key="2">
    <source>
        <dbReference type="ARBA" id="ARBA00023098"/>
    </source>
</evidence>
<name>A0A3B4BU26_PYGNA</name>
<dbReference type="GO" id="GO:0005737">
    <property type="term" value="C:cytoplasm"/>
    <property type="evidence" value="ECO:0007669"/>
    <property type="project" value="TreeGrafter"/>
</dbReference>
<dbReference type="AlphaFoldDB" id="A0A3B4BU26"/>
<dbReference type="Proteomes" id="UP001501920">
    <property type="component" value="Chromosome 6"/>
</dbReference>
<keyword evidence="2" id="KW-0443">Lipid metabolism</keyword>
<evidence type="ECO:0000256" key="1">
    <source>
        <dbReference type="ARBA" id="ARBA00022801"/>
    </source>
</evidence>